<sequence>MVKELLKKLEELLSEEKKLLLKGIKGKEEAEKLEEIEKEKLEVLSSISQLEPKEFKEHLETVKRVERLNKEVEALLLNNLLFVESILKEIFPERDTTYTIGNTSTSSLLNKKV</sequence>
<accession>A0A4R1GBM3</accession>
<gene>
    <name evidence="1" type="ORF">CLV27_0599</name>
</gene>
<dbReference type="OrthoDB" id="9966271at2"/>
<organism evidence="1 2">
    <name type="scientific">Phorcysia thermohydrogeniphila</name>
    <dbReference type="NCBI Taxonomy" id="936138"/>
    <lineage>
        <taxon>Bacteria</taxon>
        <taxon>Pseudomonadati</taxon>
        <taxon>Aquificota</taxon>
        <taxon>Aquificia</taxon>
        <taxon>Desulfurobacteriales</taxon>
        <taxon>Desulfurobacteriaceae</taxon>
        <taxon>Phorcysia</taxon>
    </lineage>
</organism>
<name>A0A4R1GBM3_9BACT</name>
<dbReference type="RefSeq" id="WP_132525669.1">
    <property type="nucleotide sequence ID" value="NZ_SMFV01000002.1"/>
</dbReference>
<dbReference type="Proteomes" id="UP000295777">
    <property type="component" value="Unassembled WGS sequence"/>
</dbReference>
<dbReference type="AlphaFoldDB" id="A0A4R1GBM3"/>
<comment type="caution">
    <text evidence="1">The sequence shown here is derived from an EMBL/GenBank/DDBJ whole genome shotgun (WGS) entry which is preliminary data.</text>
</comment>
<proteinExistence type="predicted"/>
<reference evidence="1 2" key="1">
    <citation type="submission" date="2019-03" db="EMBL/GenBank/DDBJ databases">
        <title>Genomic Encyclopedia of Archaeal and Bacterial Type Strains, Phase II (KMG-II): from individual species to whole genera.</title>
        <authorList>
            <person name="Goeker M."/>
        </authorList>
    </citation>
    <scope>NUCLEOTIDE SEQUENCE [LARGE SCALE GENOMIC DNA]</scope>
    <source>
        <strain evidence="1 2">DSM 24425</strain>
    </source>
</reference>
<evidence type="ECO:0008006" key="3">
    <source>
        <dbReference type="Google" id="ProtNLM"/>
    </source>
</evidence>
<keyword evidence="2" id="KW-1185">Reference proteome</keyword>
<dbReference type="EMBL" id="SMFV01000002">
    <property type="protein sequence ID" value="TCK05178.1"/>
    <property type="molecule type" value="Genomic_DNA"/>
</dbReference>
<evidence type="ECO:0000313" key="1">
    <source>
        <dbReference type="EMBL" id="TCK05178.1"/>
    </source>
</evidence>
<evidence type="ECO:0000313" key="2">
    <source>
        <dbReference type="Proteomes" id="UP000295777"/>
    </source>
</evidence>
<protein>
    <recommendedName>
        <fullName evidence="3">FlgN protein</fullName>
    </recommendedName>
</protein>